<dbReference type="InterPro" id="IPR036390">
    <property type="entry name" value="WH_DNA-bd_sf"/>
</dbReference>
<dbReference type="AlphaFoldDB" id="A0A1H0PBT2"/>
<organism evidence="2 3">
    <name type="scientific">Desulforhopalus singaporensis</name>
    <dbReference type="NCBI Taxonomy" id="91360"/>
    <lineage>
        <taxon>Bacteria</taxon>
        <taxon>Pseudomonadati</taxon>
        <taxon>Thermodesulfobacteriota</taxon>
        <taxon>Desulfobulbia</taxon>
        <taxon>Desulfobulbales</taxon>
        <taxon>Desulfocapsaceae</taxon>
        <taxon>Desulforhopalus</taxon>
    </lineage>
</organism>
<dbReference type="Pfam" id="PF08279">
    <property type="entry name" value="HTH_11"/>
    <property type="match status" value="1"/>
</dbReference>
<feature type="domain" description="Helix-turn-helix type 11" evidence="1">
    <location>
        <begin position="19"/>
        <end position="60"/>
    </location>
</feature>
<reference evidence="2 3" key="1">
    <citation type="submission" date="2016-10" db="EMBL/GenBank/DDBJ databases">
        <authorList>
            <person name="de Groot N.N."/>
        </authorList>
    </citation>
    <scope>NUCLEOTIDE SEQUENCE [LARGE SCALE GENOMIC DNA]</scope>
    <source>
        <strain evidence="2 3">DSM 12130</strain>
    </source>
</reference>
<proteinExistence type="predicted"/>
<dbReference type="RefSeq" id="WP_092221589.1">
    <property type="nucleotide sequence ID" value="NZ_FNJI01000009.1"/>
</dbReference>
<dbReference type="InterPro" id="IPR036388">
    <property type="entry name" value="WH-like_DNA-bd_sf"/>
</dbReference>
<name>A0A1H0PBT2_9BACT</name>
<dbReference type="STRING" id="91360.SAMN05660330_01593"/>
<evidence type="ECO:0000313" key="2">
    <source>
        <dbReference type="EMBL" id="SDP02220.1"/>
    </source>
</evidence>
<sequence length="74" mass="8124">MLLNKNSLDKNIGIVSQVILDHLVTSNSQTQAQLAKELGVSSRTVANHITKLKKLGLLKVIRRGRGKTAIYKTV</sequence>
<dbReference type="Proteomes" id="UP000199073">
    <property type="component" value="Unassembled WGS sequence"/>
</dbReference>
<dbReference type="Gene3D" id="1.10.10.10">
    <property type="entry name" value="Winged helix-like DNA-binding domain superfamily/Winged helix DNA-binding domain"/>
    <property type="match status" value="1"/>
</dbReference>
<protein>
    <submittedName>
        <fullName evidence="2">HTH domain-containing protein</fullName>
    </submittedName>
</protein>
<dbReference type="SUPFAM" id="SSF46785">
    <property type="entry name" value="Winged helix' DNA-binding domain"/>
    <property type="match status" value="1"/>
</dbReference>
<keyword evidence="3" id="KW-1185">Reference proteome</keyword>
<evidence type="ECO:0000313" key="3">
    <source>
        <dbReference type="Proteomes" id="UP000199073"/>
    </source>
</evidence>
<accession>A0A1H0PBT2</accession>
<dbReference type="InterPro" id="IPR013196">
    <property type="entry name" value="HTH_11"/>
</dbReference>
<gene>
    <name evidence="2" type="ORF">SAMN05660330_01593</name>
</gene>
<dbReference type="EMBL" id="FNJI01000009">
    <property type="protein sequence ID" value="SDP02220.1"/>
    <property type="molecule type" value="Genomic_DNA"/>
</dbReference>
<evidence type="ECO:0000259" key="1">
    <source>
        <dbReference type="Pfam" id="PF08279"/>
    </source>
</evidence>